<comment type="caution">
    <text evidence="1">The sequence shown here is derived from an EMBL/GenBank/DDBJ whole genome shotgun (WGS) entry which is preliminary data.</text>
</comment>
<sequence length="274" mass="31502">MDKPITRTIKEQAYDTNEPDFYASNKKQCLKNTKKCDNCEAHKTMCICEDFAPRRCRKTTENPSKDACRYHGYGSKKGPRGGRPLKHGDYSQLAETNDTFWGAYDASYKDPELESLRAEISILDAISYDILGTMEDGGVTGREAWREFRKGMRLIEAGEVPTGLEYLVNAINDENRLRELRGELRANFGERRKLADSERKRLIDMEMMITVEHQRYITARIFDVLMKTIEHYVEIKRVPEFVQDFEQGLGEIYGTGATEQARLLEHNPQEIGPG</sequence>
<proteinExistence type="predicted"/>
<accession>A0A0F9K5N6</accession>
<evidence type="ECO:0000313" key="1">
    <source>
        <dbReference type="EMBL" id="KKM06508.1"/>
    </source>
</evidence>
<reference evidence="1" key="1">
    <citation type="journal article" date="2015" name="Nature">
        <title>Complex archaea that bridge the gap between prokaryotes and eukaryotes.</title>
        <authorList>
            <person name="Spang A."/>
            <person name="Saw J.H."/>
            <person name="Jorgensen S.L."/>
            <person name="Zaremba-Niedzwiedzka K."/>
            <person name="Martijn J."/>
            <person name="Lind A.E."/>
            <person name="van Eijk R."/>
            <person name="Schleper C."/>
            <person name="Guy L."/>
            <person name="Ettema T.J."/>
        </authorList>
    </citation>
    <scope>NUCLEOTIDE SEQUENCE</scope>
</reference>
<protein>
    <submittedName>
        <fullName evidence="1">Uncharacterized protein</fullName>
    </submittedName>
</protein>
<organism evidence="1">
    <name type="scientific">marine sediment metagenome</name>
    <dbReference type="NCBI Taxonomy" id="412755"/>
    <lineage>
        <taxon>unclassified sequences</taxon>
        <taxon>metagenomes</taxon>
        <taxon>ecological metagenomes</taxon>
    </lineage>
</organism>
<dbReference type="AlphaFoldDB" id="A0A0F9K5N6"/>
<name>A0A0F9K5N6_9ZZZZ</name>
<gene>
    <name evidence="1" type="ORF">LCGC14_1743290</name>
</gene>
<dbReference type="EMBL" id="LAZR01015978">
    <property type="protein sequence ID" value="KKM06508.1"/>
    <property type="molecule type" value="Genomic_DNA"/>
</dbReference>